<feature type="non-terminal residue" evidence="2">
    <location>
        <position position="95"/>
    </location>
</feature>
<dbReference type="GeneID" id="86888213"/>
<evidence type="ECO:0000256" key="1">
    <source>
        <dbReference type="SAM" id="Phobius"/>
    </source>
</evidence>
<gene>
    <name evidence="2" type="ORF">SKM51_04475</name>
</gene>
<evidence type="ECO:0000313" key="2">
    <source>
        <dbReference type="EMBL" id="MDY6486459.1"/>
    </source>
</evidence>
<proteinExistence type="predicted"/>
<evidence type="ECO:0008006" key="4">
    <source>
        <dbReference type="Google" id="ProtNLM"/>
    </source>
</evidence>
<comment type="caution">
    <text evidence="2">The sequence shown here is derived from an EMBL/GenBank/DDBJ whole genome shotgun (WGS) entry which is preliminary data.</text>
</comment>
<reference evidence="2 3" key="1">
    <citation type="submission" date="2023-11" db="EMBL/GenBank/DDBJ databases">
        <title>The common occurrence of Acinetobacte faecalis in cattle feces and its emended description.</title>
        <authorList>
            <person name="Kyselkova M."/>
            <person name="Xanthopoulou K."/>
            <person name="Shestivska V."/>
            <person name="Spanelova P."/>
            <person name="Maixnerova M."/>
            <person name="Higgins P.G."/>
            <person name="Nemec A."/>
        </authorList>
    </citation>
    <scope>NUCLEOTIDE SEQUENCE [LARGE SCALE GENOMIC DNA]</scope>
    <source>
        <strain evidence="2 3">ANC 7483</strain>
    </source>
</reference>
<organism evidence="2 3">
    <name type="scientific">Acinetobacter faecalis</name>
    <dbReference type="NCBI Taxonomy" id="2665161"/>
    <lineage>
        <taxon>Bacteria</taxon>
        <taxon>Pseudomonadati</taxon>
        <taxon>Pseudomonadota</taxon>
        <taxon>Gammaproteobacteria</taxon>
        <taxon>Moraxellales</taxon>
        <taxon>Moraxellaceae</taxon>
        <taxon>Acinetobacter</taxon>
    </lineage>
</organism>
<dbReference type="AlphaFoldDB" id="A0AB35UV51"/>
<keyword evidence="1" id="KW-1133">Transmembrane helix</keyword>
<dbReference type="Proteomes" id="UP001278995">
    <property type="component" value="Unassembled WGS sequence"/>
</dbReference>
<dbReference type="EMBL" id="JAXHPL010000015">
    <property type="protein sequence ID" value="MDY6486459.1"/>
    <property type="molecule type" value="Genomic_DNA"/>
</dbReference>
<evidence type="ECO:0000313" key="3">
    <source>
        <dbReference type="Proteomes" id="UP001278995"/>
    </source>
</evidence>
<keyword evidence="1" id="KW-0812">Transmembrane</keyword>
<protein>
    <recommendedName>
        <fullName evidence="4">FUSC family protein</fullName>
    </recommendedName>
</protein>
<dbReference type="RefSeq" id="WP_321094582.1">
    <property type="nucleotide sequence ID" value="NZ_JAXHPF010000004.1"/>
</dbReference>
<feature type="transmembrane region" description="Helical" evidence="1">
    <location>
        <begin position="66"/>
        <end position="83"/>
    </location>
</feature>
<keyword evidence="1" id="KW-0472">Membrane</keyword>
<feature type="transmembrane region" description="Helical" evidence="1">
    <location>
        <begin position="41"/>
        <end position="60"/>
    </location>
</feature>
<name>A0AB35UV51_9GAMM</name>
<sequence>MSKLIENSSNPNLHPNYAFSELHFENKYLELKDNLERKSHILIVFLGAVIGGILSLFISYHLNATFYFLIFLCLLPIGFAYILRKVYINTLVKID</sequence>
<accession>A0AB35UV51</accession>